<organism evidence="1 2">
    <name type="scientific">Linderina pennispora</name>
    <dbReference type="NCBI Taxonomy" id="61395"/>
    <lineage>
        <taxon>Eukaryota</taxon>
        <taxon>Fungi</taxon>
        <taxon>Fungi incertae sedis</taxon>
        <taxon>Zoopagomycota</taxon>
        <taxon>Kickxellomycotina</taxon>
        <taxon>Kickxellomycetes</taxon>
        <taxon>Kickxellales</taxon>
        <taxon>Kickxellaceae</taxon>
        <taxon>Linderina</taxon>
    </lineage>
</organism>
<reference evidence="1 2" key="1">
    <citation type="submission" date="2016-07" db="EMBL/GenBank/DDBJ databases">
        <title>Pervasive Adenine N6-methylation of Active Genes in Fungi.</title>
        <authorList>
            <consortium name="DOE Joint Genome Institute"/>
            <person name="Mondo S.J."/>
            <person name="Dannebaum R.O."/>
            <person name="Kuo R.C."/>
            <person name="Labutti K."/>
            <person name="Haridas S."/>
            <person name="Kuo A."/>
            <person name="Salamov A."/>
            <person name="Ahrendt S.R."/>
            <person name="Lipzen A."/>
            <person name="Sullivan W."/>
            <person name="Andreopoulos W.B."/>
            <person name="Clum A."/>
            <person name="Lindquist E."/>
            <person name="Daum C."/>
            <person name="Ramamoorthy G.K."/>
            <person name="Gryganskyi A."/>
            <person name="Culley D."/>
            <person name="Magnuson J.K."/>
            <person name="James T.Y."/>
            <person name="O'Malley M.A."/>
            <person name="Stajich J.E."/>
            <person name="Spatafora J.W."/>
            <person name="Visel A."/>
            <person name="Grigoriev I.V."/>
        </authorList>
    </citation>
    <scope>NUCLEOTIDE SEQUENCE [LARGE SCALE GENOMIC DNA]</scope>
    <source>
        <strain evidence="1 2">ATCC 12442</strain>
    </source>
</reference>
<dbReference type="GeneID" id="63802858"/>
<gene>
    <name evidence="1" type="ORF">DL89DRAFT_264359</name>
</gene>
<accession>A0A1Y1WLQ4</accession>
<keyword evidence="2" id="KW-1185">Reference proteome</keyword>
<evidence type="ECO:0000313" key="2">
    <source>
        <dbReference type="Proteomes" id="UP000193922"/>
    </source>
</evidence>
<dbReference type="OrthoDB" id="5577559at2759"/>
<evidence type="ECO:0000313" key="1">
    <source>
        <dbReference type="EMBL" id="ORX74501.1"/>
    </source>
</evidence>
<name>A0A1Y1WLQ4_9FUNG</name>
<sequence length="85" mass="8804">MDASQVPQLRGRFAKLVRIKAPVFDIGSLRANAPALRYLSITGTGGGSSDTGALMLPTGNDIRSLVSAGIPLQRAVICGQIVPLS</sequence>
<dbReference type="EMBL" id="MCFD01000001">
    <property type="protein sequence ID" value="ORX74501.1"/>
    <property type="molecule type" value="Genomic_DNA"/>
</dbReference>
<dbReference type="RefSeq" id="XP_040747712.1">
    <property type="nucleotide sequence ID" value="XM_040886210.1"/>
</dbReference>
<comment type="caution">
    <text evidence="1">The sequence shown here is derived from an EMBL/GenBank/DDBJ whole genome shotgun (WGS) entry which is preliminary data.</text>
</comment>
<dbReference type="AlphaFoldDB" id="A0A1Y1WLQ4"/>
<dbReference type="Proteomes" id="UP000193922">
    <property type="component" value="Unassembled WGS sequence"/>
</dbReference>
<protein>
    <submittedName>
        <fullName evidence="1">Uncharacterized protein</fullName>
    </submittedName>
</protein>
<proteinExistence type="predicted"/>